<protein>
    <recommendedName>
        <fullName evidence="3">C2H2-type domain-containing protein</fullName>
    </recommendedName>
</protein>
<dbReference type="InterPro" id="IPR013087">
    <property type="entry name" value="Znf_C2H2_type"/>
</dbReference>
<feature type="region of interest" description="Disordered" evidence="2">
    <location>
        <begin position="67"/>
        <end position="88"/>
    </location>
</feature>
<dbReference type="PROSITE" id="PS00028">
    <property type="entry name" value="ZINC_FINGER_C2H2_1"/>
    <property type="match status" value="1"/>
</dbReference>
<feature type="domain" description="C2H2-type" evidence="3">
    <location>
        <begin position="223"/>
        <end position="252"/>
    </location>
</feature>
<evidence type="ECO:0000313" key="4">
    <source>
        <dbReference type="EMBL" id="KAK7027351.1"/>
    </source>
</evidence>
<feature type="region of interest" description="Disordered" evidence="2">
    <location>
        <begin position="198"/>
        <end position="217"/>
    </location>
</feature>
<dbReference type="SMART" id="SM00355">
    <property type="entry name" value="ZnF_C2H2"/>
    <property type="match status" value="1"/>
</dbReference>
<proteinExistence type="predicted"/>
<dbReference type="Gene3D" id="3.30.160.60">
    <property type="entry name" value="Classic Zinc Finger"/>
    <property type="match status" value="1"/>
</dbReference>
<dbReference type="PROSITE" id="PS50157">
    <property type="entry name" value="ZINC_FINGER_C2H2_2"/>
    <property type="match status" value="1"/>
</dbReference>
<feature type="compositionally biased region" description="Low complexity" evidence="2">
    <location>
        <begin position="169"/>
        <end position="179"/>
    </location>
</feature>
<dbReference type="AlphaFoldDB" id="A0AAW0BMV4"/>
<dbReference type="GO" id="GO:0008270">
    <property type="term" value="F:zinc ion binding"/>
    <property type="evidence" value="ECO:0007669"/>
    <property type="project" value="UniProtKB-KW"/>
</dbReference>
<dbReference type="Proteomes" id="UP001383192">
    <property type="component" value="Unassembled WGS sequence"/>
</dbReference>
<accession>A0AAW0BMV4</accession>
<evidence type="ECO:0000313" key="5">
    <source>
        <dbReference type="Proteomes" id="UP001383192"/>
    </source>
</evidence>
<keyword evidence="5" id="KW-1185">Reference proteome</keyword>
<comment type="caution">
    <text evidence="4">The sequence shown here is derived from an EMBL/GenBank/DDBJ whole genome shotgun (WGS) entry which is preliminary data.</text>
</comment>
<feature type="region of interest" description="Disordered" evidence="2">
    <location>
        <begin position="162"/>
        <end position="187"/>
    </location>
</feature>
<evidence type="ECO:0000256" key="2">
    <source>
        <dbReference type="SAM" id="MobiDB-lite"/>
    </source>
</evidence>
<dbReference type="InterPro" id="IPR036236">
    <property type="entry name" value="Znf_C2H2_sf"/>
</dbReference>
<feature type="compositionally biased region" description="Low complexity" evidence="2">
    <location>
        <begin position="205"/>
        <end position="216"/>
    </location>
</feature>
<keyword evidence="1" id="KW-0863">Zinc-finger</keyword>
<evidence type="ECO:0000256" key="1">
    <source>
        <dbReference type="PROSITE-ProRule" id="PRU00042"/>
    </source>
</evidence>
<keyword evidence="1" id="KW-0862">Zinc</keyword>
<sequence length="301" mass="33791">MASSMDLAYSSTTFEMQQDHQFTEKAMFYENWYPAQAVHPFQASDHVAPSSWPSHWSSYPSQHMHSSSYDRDDLSPSPSPQGASFNCNRSNNVSKPSLLSWPIECFVTNNPMHANNDSELVQSTFAPIPPHTPELLYTSSSTDESANVFDIQFGQSLQGSSYLGDNRFSSDSPPSSCSPSPLPKRRSMPISTEAIKHLQQDTRTPSPSLESNSPSPADYRRRFPCLLPGCERRFTSRYTLKVHMEAHKPKPEGFLPLHSGLLRAILSAARSPSSRSRKARKNMRVPLRRVWSLLLDQKDVG</sequence>
<evidence type="ECO:0000259" key="3">
    <source>
        <dbReference type="PROSITE" id="PS50157"/>
    </source>
</evidence>
<name>A0AAW0BMV4_9AGAR</name>
<gene>
    <name evidence="4" type="ORF">VNI00_015314</name>
</gene>
<organism evidence="4 5">
    <name type="scientific">Paramarasmius palmivorus</name>
    <dbReference type="NCBI Taxonomy" id="297713"/>
    <lineage>
        <taxon>Eukaryota</taxon>
        <taxon>Fungi</taxon>
        <taxon>Dikarya</taxon>
        <taxon>Basidiomycota</taxon>
        <taxon>Agaricomycotina</taxon>
        <taxon>Agaricomycetes</taxon>
        <taxon>Agaricomycetidae</taxon>
        <taxon>Agaricales</taxon>
        <taxon>Marasmiineae</taxon>
        <taxon>Marasmiaceae</taxon>
        <taxon>Paramarasmius</taxon>
    </lineage>
</organism>
<reference evidence="4 5" key="1">
    <citation type="submission" date="2024-01" db="EMBL/GenBank/DDBJ databases">
        <title>A draft genome for a cacao thread blight-causing isolate of Paramarasmius palmivorus.</title>
        <authorList>
            <person name="Baruah I.K."/>
            <person name="Bukari Y."/>
            <person name="Amoako-Attah I."/>
            <person name="Meinhardt L.W."/>
            <person name="Bailey B.A."/>
            <person name="Cohen S.P."/>
        </authorList>
    </citation>
    <scope>NUCLEOTIDE SEQUENCE [LARGE SCALE GENOMIC DNA]</scope>
    <source>
        <strain evidence="4 5">GH-12</strain>
    </source>
</reference>
<dbReference type="SUPFAM" id="SSF57667">
    <property type="entry name" value="beta-beta-alpha zinc fingers"/>
    <property type="match status" value="1"/>
</dbReference>
<dbReference type="EMBL" id="JAYKXP010000097">
    <property type="protein sequence ID" value="KAK7027351.1"/>
    <property type="molecule type" value="Genomic_DNA"/>
</dbReference>
<keyword evidence="1" id="KW-0479">Metal-binding</keyword>